<dbReference type="SMR" id="A0A8T3BZ94"/>
<organism evidence="7 8">
    <name type="scientific">Dendrobium nobile</name>
    <name type="common">Orchid</name>
    <dbReference type="NCBI Taxonomy" id="94219"/>
    <lineage>
        <taxon>Eukaryota</taxon>
        <taxon>Viridiplantae</taxon>
        <taxon>Streptophyta</taxon>
        <taxon>Embryophyta</taxon>
        <taxon>Tracheophyta</taxon>
        <taxon>Spermatophyta</taxon>
        <taxon>Magnoliopsida</taxon>
        <taxon>Liliopsida</taxon>
        <taxon>Asparagales</taxon>
        <taxon>Orchidaceae</taxon>
        <taxon>Epidendroideae</taxon>
        <taxon>Malaxideae</taxon>
        <taxon>Dendrobiinae</taxon>
        <taxon>Dendrobium</taxon>
    </lineage>
</organism>
<evidence type="ECO:0000313" key="8">
    <source>
        <dbReference type="Proteomes" id="UP000829196"/>
    </source>
</evidence>
<dbReference type="InterPro" id="IPR012820">
    <property type="entry name" value="Sucrose_synthase_pln/cyn"/>
</dbReference>
<gene>
    <name evidence="7" type="ORF">KFK09_005468</name>
</gene>
<comment type="caution">
    <text evidence="7">The sequence shown here is derived from an EMBL/GenBank/DDBJ whole genome shotgun (WGS) entry which is preliminary data.</text>
</comment>
<proteinExistence type="inferred from homology"/>
<dbReference type="EC" id="2.4.1.13" evidence="2"/>
<dbReference type="InterPro" id="IPR000368">
    <property type="entry name" value="Sucrose_synth_GT-B1"/>
</dbReference>
<keyword evidence="8" id="KW-1185">Reference proteome</keyword>
<evidence type="ECO:0000256" key="4">
    <source>
        <dbReference type="ARBA" id="ARBA00022679"/>
    </source>
</evidence>
<evidence type="ECO:0000256" key="2">
    <source>
        <dbReference type="ARBA" id="ARBA00012540"/>
    </source>
</evidence>
<comment type="similarity">
    <text evidence="1">Belongs to the glycosyltransferase 1 family. Plant sucrose synthase subfamily.</text>
</comment>
<dbReference type="Proteomes" id="UP000829196">
    <property type="component" value="Unassembled WGS sequence"/>
</dbReference>
<dbReference type="AlphaFoldDB" id="A0A8T3BZ94"/>
<reference evidence="7" key="1">
    <citation type="journal article" date="2022" name="Front. Genet.">
        <title>Chromosome-Scale Assembly of the Dendrobium nobile Genome Provides Insights Into the Molecular Mechanism of the Biosynthesis of the Medicinal Active Ingredient of Dendrobium.</title>
        <authorList>
            <person name="Xu Q."/>
            <person name="Niu S.-C."/>
            <person name="Li K.-L."/>
            <person name="Zheng P.-J."/>
            <person name="Zhang X.-J."/>
            <person name="Jia Y."/>
            <person name="Liu Y."/>
            <person name="Niu Y.-X."/>
            <person name="Yu L.-H."/>
            <person name="Chen D.-F."/>
            <person name="Zhang G.-Q."/>
        </authorList>
    </citation>
    <scope>NUCLEOTIDE SEQUENCE</scope>
    <source>
        <tissue evidence="7">Leaf</tissue>
    </source>
</reference>
<evidence type="ECO:0000313" key="7">
    <source>
        <dbReference type="EMBL" id="KAI0523078.1"/>
    </source>
</evidence>
<dbReference type="OrthoDB" id="1710878at2759"/>
<name>A0A8T3BZ94_DENNO</name>
<dbReference type="Gene3D" id="3.40.50.2000">
    <property type="entry name" value="Glycogen Phosphorylase B"/>
    <property type="match status" value="1"/>
</dbReference>
<dbReference type="EMBL" id="JAGYWB010000005">
    <property type="protein sequence ID" value="KAI0523078.1"/>
    <property type="molecule type" value="Genomic_DNA"/>
</dbReference>
<comment type="catalytic activity">
    <reaction evidence="5">
        <text>an NDP-alpha-D-glucose + D-fructose = a ribonucleoside 5'-diphosphate + sucrose + H(+)</text>
        <dbReference type="Rhea" id="RHEA:16241"/>
        <dbReference type="ChEBI" id="CHEBI:15378"/>
        <dbReference type="ChEBI" id="CHEBI:17992"/>
        <dbReference type="ChEBI" id="CHEBI:37721"/>
        <dbReference type="ChEBI" id="CHEBI:57930"/>
        <dbReference type="ChEBI" id="CHEBI:76533"/>
        <dbReference type="EC" id="2.4.1.13"/>
    </reaction>
</comment>
<keyword evidence="3" id="KW-0328">Glycosyltransferase</keyword>
<accession>A0A8T3BZ94</accession>
<evidence type="ECO:0000256" key="5">
    <source>
        <dbReference type="ARBA" id="ARBA00049030"/>
    </source>
</evidence>
<dbReference type="Pfam" id="PF00862">
    <property type="entry name" value="GT-B_Sucrose_synth"/>
    <property type="match status" value="1"/>
</dbReference>
<dbReference type="PANTHER" id="PTHR45839">
    <property type="match status" value="1"/>
</dbReference>
<evidence type="ECO:0000256" key="1">
    <source>
        <dbReference type="ARBA" id="ARBA00005894"/>
    </source>
</evidence>
<dbReference type="GO" id="GO:0016157">
    <property type="term" value="F:sucrose synthase activity"/>
    <property type="evidence" value="ECO:0007669"/>
    <property type="project" value="UniProtKB-EC"/>
</dbReference>
<protein>
    <recommendedName>
        <fullName evidence="2">sucrose synthase</fullName>
        <ecNumber evidence="2">2.4.1.13</ecNumber>
    </recommendedName>
</protein>
<dbReference type="GO" id="GO:0005985">
    <property type="term" value="P:sucrose metabolic process"/>
    <property type="evidence" value="ECO:0007669"/>
    <property type="project" value="InterPro"/>
</dbReference>
<evidence type="ECO:0000259" key="6">
    <source>
        <dbReference type="Pfam" id="PF00862"/>
    </source>
</evidence>
<keyword evidence="4" id="KW-0808">Transferase</keyword>
<dbReference type="PANTHER" id="PTHR45839:SF7">
    <property type="entry name" value="SUCROSE SYNTHASE 1"/>
    <property type="match status" value="1"/>
</dbReference>
<feature type="domain" description="Sucrose synthase first GT-B" evidence="6">
    <location>
        <begin position="54"/>
        <end position="100"/>
    </location>
</feature>
<sequence>MNINDVEVYGKATGCSIMSVFTVGVKMHGLYSTCKADLMQCSQTARCNDCGQLGVVILSPHGHFAQANVLGYSDTGGPIVYFLDQVRALENELLLRINQQ</sequence>
<evidence type="ECO:0000256" key="3">
    <source>
        <dbReference type="ARBA" id="ARBA00022676"/>
    </source>
</evidence>